<dbReference type="InterPro" id="IPR058240">
    <property type="entry name" value="rSAM_sf"/>
</dbReference>
<proteinExistence type="predicted"/>
<dbReference type="GO" id="GO:0046872">
    <property type="term" value="F:metal ion binding"/>
    <property type="evidence" value="ECO:0007669"/>
    <property type="project" value="UniProtKB-KW"/>
</dbReference>
<keyword evidence="4" id="KW-0479">Metal-binding</keyword>
<keyword evidence="2" id="KW-0004">4Fe-4S</keyword>
<dbReference type="CDD" id="cd01335">
    <property type="entry name" value="Radical_SAM"/>
    <property type="match status" value="1"/>
</dbReference>
<evidence type="ECO:0000256" key="6">
    <source>
        <dbReference type="ARBA" id="ARBA00023014"/>
    </source>
</evidence>
<dbReference type="PROSITE" id="PS51918">
    <property type="entry name" value="RADICAL_SAM"/>
    <property type="match status" value="1"/>
</dbReference>
<dbReference type="SFLD" id="SFLDS00029">
    <property type="entry name" value="Radical_SAM"/>
    <property type="match status" value="1"/>
</dbReference>
<evidence type="ECO:0000259" key="7">
    <source>
        <dbReference type="PROSITE" id="PS51918"/>
    </source>
</evidence>
<evidence type="ECO:0000256" key="3">
    <source>
        <dbReference type="ARBA" id="ARBA00022691"/>
    </source>
</evidence>
<dbReference type="Gene3D" id="3.20.20.70">
    <property type="entry name" value="Aldolase class I"/>
    <property type="match status" value="1"/>
</dbReference>
<evidence type="ECO:0000256" key="5">
    <source>
        <dbReference type="ARBA" id="ARBA00023004"/>
    </source>
</evidence>
<dbReference type="GO" id="GO:0003824">
    <property type="term" value="F:catalytic activity"/>
    <property type="evidence" value="ECO:0007669"/>
    <property type="project" value="InterPro"/>
</dbReference>
<dbReference type="RefSeq" id="WP_117477106.1">
    <property type="nucleotide sequence ID" value="NZ_QVEZ01000008.1"/>
</dbReference>
<sequence>MKYIIPGYVEIERNGERTLVTSNLLKNKIKLTDFSIRQEFDDIVKAGGCDDISTDLTRLLYEQEMLQTRQEIDKIVCSLKERMNKSLLLTIMPTEACNFRCPYCYEPHENITMTSDIVEQIKKYIQNMIDKFDNLQISWFGGEPTLCENIILDISSCVKELQTVRKFNYAATMTTNGYLLNIETFIKFYEVGIRSFQITLDGWNHNETRPHISGIRTLERIIDNLRKISTLSSEYEYNIIIRHNILDGDQDFSWYDYLSSLFAKDKRFSILVALVSDWGGTLVGSMPILEGKNRKQLKYAHQAYIKKIGLTLYEQPNDLFSDICYASFPYGFVFRANGMIDKCTISLNAPENHIGRIDAMEGIIIDPKKSKAWTEGQIHQKCYGCNRVLNCLNISCKKGAVVDNMCEKYVCKTFYPNKS</sequence>
<evidence type="ECO:0000256" key="1">
    <source>
        <dbReference type="ARBA" id="ARBA00001966"/>
    </source>
</evidence>
<dbReference type="GO" id="GO:0051539">
    <property type="term" value="F:4 iron, 4 sulfur cluster binding"/>
    <property type="evidence" value="ECO:0007669"/>
    <property type="project" value="UniProtKB-KW"/>
</dbReference>
<dbReference type="SUPFAM" id="SSF102114">
    <property type="entry name" value="Radical SAM enzymes"/>
    <property type="match status" value="1"/>
</dbReference>
<keyword evidence="6" id="KW-0411">Iron-sulfur</keyword>
<comment type="cofactor">
    <cofactor evidence="1">
        <name>[4Fe-4S] cluster</name>
        <dbReference type="ChEBI" id="CHEBI:49883"/>
    </cofactor>
</comment>
<evidence type="ECO:0000313" key="9">
    <source>
        <dbReference type="Proteomes" id="UP000261079"/>
    </source>
</evidence>
<organism evidence="8 9">
    <name type="scientific">Faecalibacterium prausnitzii</name>
    <dbReference type="NCBI Taxonomy" id="853"/>
    <lineage>
        <taxon>Bacteria</taxon>
        <taxon>Bacillati</taxon>
        <taxon>Bacillota</taxon>
        <taxon>Clostridia</taxon>
        <taxon>Eubacteriales</taxon>
        <taxon>Oscillospiraceae</taxon>
        <taxon>Faecalibacterium</taxon>
    </lineage>
</organism>
<dbReference type="AlphaFoldDB" id="A0A3E2V372"/>
<protein>
    <submittedName>
        <fullName evidence="8">Radical SAM protein</fullName>
    </submittedName>
</protein>
<evidence type="ECO:0000313" key="8">
    <source>
        <dbReference type="EMBL" id="RGC04519.1"/>
    </source>
</evidence>
<dbReference type="UniPathway" id="UPA00782"/>
<comment type="caution">
    <text evidence="8">The sequence shown here is derived from an EMBL/GenBank/DDBJ whole genome shotgun (WGS) entry which is preliminary data.</text>
</comment>
<dbReference type="EMBL" id="QVEZ01000008">
    <property type="protein sequence ID" value="RGC04519.1"/>
    <property type="molecule type" value="Genomic_DNA"/>
</dbReference>
<dbReference type="PANTHER" id="PTHR43787:SF3">
    <property type="entry name" value="ARYLSULFATASE REGULATORY PROTEIN"/>
    <property type="match status" value="1"/>
</dbReference>
<dbReference type="Pfam" id="PF04055">
    <property type="entry name" value="Radical_SAM"/>
    <property type="match status" value="1"/>
</dbReference>
<dbReference type="SFLD" id="SFLDG01067">
    <property type="entry name" value="SPASM/twitch_domain_containing"/>
    <property type="match status" value="1"/>
</dbReference>
<dbReference type="PANTHER" id="PTHR43787">
    <property type="entry name" value="FEMO COFACTOR BIOSYNTHESIS PROTEIN NIFB-RELATED"/>
    <property type="match status" value="1"/>
</dbReference>
<evidence type="ECO:0000256" key="2">
    <source>
        <dbReference type="ARBA" id="ARBA00022485"/>
    </source>
</evidence>
<dbReference type="InterPro" id="IPR007197">
    <property type="entry name" value="rSAM"/>
</dbReference>
<keyword evidence="5" id="KW-0408">Iron</keyword>
<feature type="domain" description="Radical SAM core" evidence="7">
    <location>
        <begin position="81"/>
        <end position="317"/>
    </location>
</feature>
<accession>A0A3E2V372</accession>
<gene>
    <name evidence="8" type="ORF">DW905_10935</name>
</gene>
<name>A0A3E2V372_9FIRM</name>
<keyword evidence="3" id="KW-0949">S-adenosyl-L-methionine</keyword>
<reference evidence="8 9" key="1">
    <citation type="submission" date="2018-08" db="EMBL/GenBank/DDBJ databases">
        <title>A genome reference for cultivated species of the human gut microbiota.</title>
        <authorList>
            <person name="Zou Y."/>
            <person name="Xue W."/>
            <person name="Luo G."/>
        </authorList>
    </citation>
    <scope>NUCLEOTIDE SEQUENCE [LARGE SCALE GENOMIC DNA]</scope>
    <source>
        <strain evidence="8 9">AM42-11AC</strain>
    </source>
</reference>
<dbReference type="InterPro" id="IPR013785">
    <property type="entry name" value="Aldolase_TIM"/>
</dbReference>
<dbReference type="Proteomes" id="UP000261079">
    <property type="component" value="Unassembled WGS sequence"/>
</dbReference>
<evidence type="ECO:0000256" key="4">
    <source>
        <dbReference type="ARBA" id="ARBA00022723"/>
    </source>
</evidence>